<gene>
    <name evidence="3" type="primary">nylB</name>
    <name evidence="3" type="ORF">AW10_01962</name>
</gene>
<dbReference type="SUPFAM" id="SSF56601">
    <property type="entry name" value="beta-lactamase/transpeptidase-like"/>
    <property type="match status" value="1"/>
</dbReference>
<comment type="caution">
    <text evidence="3">The sequence shown here is derived from an EMBL/GenBank/DDBJ whole genome shotgun (WGS) entry which is preliminary data.</text>
</comment>
<dbReference type="Proteomes" id="UP000021816">
    <property type="component" value="Unassembled WGS sequence"/>
</dbReference>
<evidence type="ECO:0000259" key="2">
    <source>
        <dbReference type="Pfam" id="PF00144"/>
    </source>
</evidence>
<dbReference type="AlphaFoldDB" id="A0A011PTN3"/>
<feature type="signal peptide" evidence="1">
    <location>
        <begin position="1"/>
        <end position="21"/>
    </location>
</feature>
<sequence precursor="true">MKTAIRSAFVLTALVTNLAFAQVAATSAPKKVMDGFPPSKESQVTFGNYRQHPYSQWAFRNAGAPLNVLMVPRGGNIYPLQENIDGDIGKIQLKDADGKDKTVDQILYENYTDGYLVLKGDDIRYERYFNGLSRDYQHIWFSATKSLTSTAFGILLAEGKVNLNDSPAKYIPELKGSGFERVTIQNVLDHSSSLDFKENYTDPNSDFLKHYGPAMNMARVPGGRDAEPQNTEIYGIYDFLSKFIRPNNKEVAGDVFDYNSANSDVLGWLIARISGLPYDRFIQQHIWSKLGAEHDAYTVVDRAYMGIATGGFNSTLRDAARFGKMILDKGRFNGQQVIPAEWVDASIKLSAKDKEKMKNNERYKGAAWVAYKNMWWILDEKKGEYAAVGIHGQVIYINRDADIVVAFFSSQPVASAAGNNSFWSKIMATQAIARKLQRRGEK</sequence>
<reference evidence="3 4" key="1">
    <citation type="submission" date="2014-02" db="EMBL/GenBank/DDBJ databases">
        <title>Expanding our view of genomic diversity in Candidatus Accumulibacter clades.</title>
        <authorList>
            <person name="Skennerton C.T."/>
            <person name="Barr J.J."/>
            <person name="Slater F.R."/>
            <person name="Bond P.L."/>
            <person name="Tyson G.W."/>
        </authorList>
    </citation>
    <scope>NUCLEOTIDE SEQUENCE [LARGE SCALE GENOMIC DNA]</scope>
    <source>
        <strain evidence="4">BA-92</strain>
    </source>
</reference>
<dbReference type="EC" id="3.5.1.46" evidence="3"/>
<protein>
    <submittedName>
        <fullName evidence="3">6-aminohexanoate-dimer hydrolase</fullName>
        <ecNumber evidence="3">3.5.1.46</ecNumber>
    </submittedName>
</protein>
<evidence type="ECO:0000313" key="4">
    <source>
        <dbReference type="Proteomes" id="UP000021816"/>
    </source>
</evidence>
<dbReference type="InterPro" id="IPR012338">
    <property type="entry name" value="Beta-lactam/transpept-like"/>
</dbReference>
<accession>A0A011PTN3</accession>
<proteinExistence type="predicted"/>
<dbReference type="Gene3D" id="3.40.710.10">
    <property type="entry name" value="DD-peptidase/beta-lactamase superfamily"/>
    <property type="match status" value="1"/>
</dbReference>
<dbReference type="InterPro" id="IPR001466">
    <property type="entry name" value="Beta-lactam-related"/>
</dbReference>
<evidence type="ECO:0000256" key="1">
    <source>
        <dbReference type="SAM" id="SignalP"/>
    </source>
</evidence>
<feature type="domain" description="Beta-lactamase-related" evidence="2">
    <location>
        <begin position="116"/>
        <end position="413"/>
    </location>
</feature>
<dbReference type="STRING" id="1454003.AW10_01962"/>
<keyword evidence="1" id="KW-0732">Signal</keyword>
<name>A0A011PTN3_9PROT</name>
<dbReference type="PATRIC" id="fig|1454003.3.peg.2010"/>
<dbReference type="InterPro" id="IPR050789">
    <property type="entry name" value="Diverse_Enzym_Activities"/>
</dbReference>
<dbReference type="EMBL" id="JEMX01000039">
    <property type="protein sequence ID" value="EXI80185.1"/>
    <property type="molecule type" value="Genomic_DNA"/>
</dbReference>
<dbReference type="PANTHER" id="PTHR43283:SF7">
    <property type="entry name" value="BETA-LACTAMASE-RELATED DOMAIN-CONTAINING PROTEIN"/>
    <property type="match status" value="1"/>
</dbReference>
<evidence type="ECO:0000313" key="3">
    <source>
        <dbReference type="EMBL" id="EXI80185.1"/>
    </source>
</evidence>
<keyword evidence="3" id="KW-0378">Hydrolase</keyword>
<dbReference type="PANTHER" id="PTHR43283">
    <property type="entry name" value="BETA-LACTAMASE-RELATED"/>
    <property type="match status" value="1"/>
</dbReference>
<organism evidence="3 4">
    <name type="scientific">Candidatus Accumulibacter appositus</name>
    <dbReference type="NCBI Taxonomy" id="1454003"/>
    <lineage>
        <taxon>Bacteria</taxon>
        <taxon>Pseudomonadati</taxon>
        <taxon>Pseudomonadota</taxon>
        <taxon>Betaproteobacteria</taxon>
        <taxon>Candidatus Accumulibacter</taxon>
    </lineage>
</organism>
<feature type="chain" id="PRO_5001462958" evidence="1">
    <location>
        <begin position="22"/>
        <end position="442"/>
    </location>
</feature>
<dbReference type="Pfam" id="PF00144">
    <property type="entry name" value="Beta-lactamase"/>
    <property type="match status" value="1"/>
</dbReference>
<dbReference type="GO" id="GO:0019875">
    <property type="term" value="F:6-aminohexanoate-dimer hydrolase activity"/>
    <property type="evidence" value="ECO:0007669"/>
    <property type="project" value="UniProtKB-EC"/>
</dbReference>